<comment type="caution">
    <text evidence="1">The sequence shown here is derived from an EMBL/GenBank/DDBJ whole genome shotgun (WGS) entry which is preliminary data.</text>
</comment>
<evidence type="ECO:0000313" key="1">
    <source>
        <dbReference type="EMBL" id="KAF9513949.1"/>
    </source>
</evidence>
<protein>
    <submittedName>
        <fullName evidence="1">Uncharacterized protein</fullName>
    </submittedName>
</protein>
<keyword evidence="2" id="KW-1185">Reference proteome</keyword>
<evidence type="ECO:0000313" key="2">
    <source>
        <dbReference type="Proteomes" id="UP000886523"/>
    </source>
</evidence>
<gene>
    <name evidence="1" type="ORF">BS47DRAFT_1392844</name>
</gene>
<accession>A0A9P6AXR2</accession>
<sequence length="363" mass="41525">MAPSRAGHQSTSGLPDLEKSASAAFMQSFNPPLHHGLFNLGTNEEAGSKLIATSLFLWECQENIRCFYKNPAYDLDLVLKHLENGNNVQKNPYRIMVMAVKEGDVQLIHPQGELLRTNLNDNRHIIQKRQPIVSDTDVMVDEEAEWPAVIFRSKFENEKQVLFHTFMDSFNLIQTILPNALIEIWRTGSAPTAMESPYRYMYIKRLVSAPTNYCALLRALSQPKLRKAIDILIKILLYEPSVANAVYWTSNGGSTIWAAILEEAFNSFERLTEGQETWRSVITSLVMLSRKDQQIQDRKGFMKLASQFAERDPSLWSEFAPHLPSLEDRWERLMGRDASYESLLHEAGNEAAVLPWVPEFYPF</sequence>
<organism evidence="1 2">
    <name type="scientific">Hydnum rufescens UP504</name>
    <dbReference type="NCBI Taxonomy" id="1448309"/>
    <lineage>
        <taxon>Eukaryota</taxon>
        <taxon>Fungi</taxon>
        <taxon>Dikarya</taxon>
        <taxon>Basidiomycota</taxon>
        <taxon>Agaricomycotina</taxon>
        <taxon>Agaricomycetes</taxon>
        <taxon>Cantharellales</taxon>
        <taxon>Hydnaceae</taxon>
        <taxon>Hydnum</taxon>
    </lineage>
</organism>
<proteinExistence type="predicted"/>
<name>A0A9P6AXR2_9AGAM</name>
<reference evidence="1" key="1">
    <citation type="journal article" date="2020" name="Nat. Commun.">
        <title>Large-scale genome sequencing of mycorrhizal fungi provides insights into the early evolution of symbiotic traits.</title>
        <authorList>
            <person name="Miyauchi S."/>
            <person name="Kiss E."/>
            <person name="Kuo A."/>
            <person name="Drula E."/>
            <person name="Kohler A."/>
            <person name="Sanchez-Garcia M."/>
            <person name="Morin E."/>
            <person name="Andreopoulos B."/>
            <person name="Barry K.W."/>
            <person name="Bonito G."/>
            <person name="Buee M."/>
            <person name="Carver A."/>
            <person name="Chen C."/>
            <person name="Cichocki N."/>
            <person name="Clum A."/>
            <person name="Culley D."/>
            <person name="Crous P.W."/>
            <person name="Fauchery L."/>
            <person name="Girlanda M."/>
            <person name="Hayes R.D."/>
            <person name="Keri Z."/>
            <person name="LaButti K."/>
            <person name="Lipzen A."/>
            <person name="Lombard V."/>
            <person name="Magnuson J."/>
            <person name="Maillard F."/>
            <person name="Murat C."/>
            <person name="Nolan M."/>
            <person name="Ohm R.A."/>
            <person name="Pangilinan J."/>
            <person name="Pereira M.F."/>
            <person name="Perotto S."/>
            <person name="Peter M."/>
            <person name="Pfister S."/>
            <person name="Riley R."/>
            <person name="Sitrit Y."/>
            <person name="Stielow J.B."/>
            <person name="Szollosi G."/>
            <person name="Zifcakova L."/>
            <person name="Stursova M."/>
            <person name="Spatafora J.W."/>
            <person name="Tedersoo L."/>
            <person name="Vaario L.M."/>
            <person name="Yamada A."/>
            <person name="Yan M."/>
            <person name="Wang P."/>
            <person name="Xu J."/>
            <person name="Bruns T."/>
            <person name="Baldrian P."/>
            <person name="Vilgalys R."/>
            <person name="Dunand C."/>
            <person name="Henrissat B."/>
            <person name="Grigoriev I.V."/>
            <person name="Hibbett D."/>
            <person name="Nagy L.G."/>
            <person name="Martin F.M."/>
        </authorList>
    </citation>
    <scope>NUCLEOTIDE SEQUENCE</scope>
    <source>
        <strain evidence="1">UP504</strain>
    </source>
</reference>
<dbReference type="Proteomes" id="UP000886523">
    <property type="component" value="Unassembled WGS sequence"/>
</dbReference>
<dbReference type="AlphaFoldDB" id="A0A9P6AXR2"/>
<dbReference type="EMBL" id="MU128966">
    <property type="protein sequence ID" value="KAF9513949.1"/>
    <property type="molecule type" value="Genomic_DNA"/>
</dbReference>